<comment type="function">
    <text evidence="1">Site-specific tyrosine recombinase, which acts by catalyzing the cutting and rejoining of the recombining DNA molecules.</text>
</comment>
<feature type="domain" description="Tyr recombinase" evidence="7">
    <location>
        <begin position="102"/>
        <end position="276"/>
    </location>
</feature>
<protein>
    <submittedName>
        <fullName evidence="9">Tyrosine-type recombinase/integrase</fullName>
    </submittedName>
</protein>
<evidence type="ECO:0000256" key="4">
    <source>
        <dbReference type="ARBA" id="ARBA00023125"/>
    </source>
</evidence>
<dbReference type="EMBL" id="CP034413">
    <property type="protein sequence ID" value="QCI58991.1"/>
    <property type="molecule type" value="Genomic_DNA"/>
</dbReference>
<dbReference type="KEGG" id="obj:EIO64_06925"/>
<dbReference type="PANTHER" id="PTHR30349:SF89">
    <property type="entry name" value="INTEGRASE_RECOMBINASE"/>
    <property type="match status" value="1"/>
</dbReference>
<dbReference type="Proteomes" id="UP000298642">
    <property type="component" value="Chromosome"/>
</dbReference>
<dbReference type="InterPro" id="IPR013762">
    <property type="entry name" value="Integrase-like_cat_sf"/>
</dbReference>
<feature type="domain" description="Core-binding (CB)" evidence="8">
    <location>
        <begin position="5"/>
        <end position="84"/>
    </location>
</feature>
<dbReference type="PANTHER" id="PTHR30349">
    <property type="entry name" value="PHAGE INTEGRASE-RELATED"/>
    <property type="match status" value="1"/>
</dbReference>
<evidence type="ECO:0000259" key="7">
    <source>
        <dbReference type="PROSITE" id="PS51898"/>
    </source>
</evidence>
<reference evidence="10" key="1">
    <citation type="submission" date="2018-12" db="EMBL/GenBank/DDBJ databases">
        <title>Dusodibacter welbiota gen. nov., sp. nov., isolated from human faeces and emended description of the Oscillibacter genus.</title>
        <authorList>
            <person name="Le Roy T."/>
            <person name="Van der Smissen P."/>
            <person name="Delzenne N."/>
            <person name="Muccioli G."/>
            <person name="Collet J.F."/>
            <person name="Cani P.D."/>
        </authorList>
    </citation>
    <scope>NUCLEOTIDE SEQUENCE [LARGE SCALE GENOMIC DNA]</scope>
    <source>
        <strain evidence="10">J115</strain>
    </source>
</reference>
<keyword evidence="5" id="KW-0233">DNA recombination</keyword>
<sequence length="281" mass="31994">MTEDRLTPLQIQAFARHLRLEEKSEATMEKYLRDIRAFARWLDGREISKGLSAAWKAHLVERGYAPASINAKLSALNSLLEFLGLGGCRVKFLRVQRRLFRDAGRELTKAEYQRLLDTAHRLGQERLGLLVEAMGATGIRVSEVRYLTVEAARQGKAEISLKGKIRTILLPEKLCRKLLQYAQKQKTASGAIFRTKSGKELGRRQIWAEMKRLCGRAGVDPRKVFPHNLRHLFAMVFYRTSRDIVKLADLLGHSSIETTRIYLVTSGAEHQRTLDRLGLIS</sequence>
<keyword evidence="3" id="KW-0229">DNA integration</keyword>
<dbReference type="PROSITE" id="PS51898">
    <property type="entry name" value="TYR_RECOMBINASE"/>
    <property type="match status" value="1"/>
</dbReference>
<evidence type="ECO:0000259" key="8">
    <source>
        <dbReference type="PROSITE" id="PS51900"/>
    </source>
</evidence>
<evidence type="ECO:0000313" key="9">
    <source>
        <dbReference type="EMBL" id="QCI58991.1"/>
    </source>
</evidence>
<dbReference type="InterPro" id="IPR011010">
    <property type="entry name" value="DNA_brk_join_enz"/>
</dbReference>
<dbReference type="PROSITE" id="PS51900">
    <property type="entry name" value="CB"/>
    <property type="match status" value="1"/>
</dbReference>
<dbReference type="InterPro" id="IPR044068">
    <property type="entry name" value="CB"/>
</dbReference>
<dbReference type="InterPro" id="IPR050090">
    <property type="entry name" value="Tyrosine_recombinase_XerCD"/>
</dbReference>
<dbReference type="Pfam" id="PF00589">
    <property type="entry name" value="Phage_integrase"/>
    <property type="match status" value="1"/>
</dbReference>
<keyword evidence="4 6" id="KW-0238">DNA-binding</keyword>
<dbReference type="InterPro" id="IPR010998">
    <property type="entry name" value="Integrase_recombinase_N"/>
</dbReference>
<proteinExistence type="inferred from homology"/>
<evidence type="ECO:0000256" key="1">
    <source>
        <dbReference type="ARBA" id="ARBA00003283"/>
    </source>
</evidence>
<accession>A0A4D7AN43</accession>
<dbReference type="GO" id="GO:0015074">
    <property type="term" value="P:DNA integration"/>
    <property type="evidence" value="ECO:0007669"/>
    <property type="project" value="UniProtKB-KW"/>
</dbReference>
<organism evidence="9 10">
    <name type="scientific">Dysosmobacter welbionis</name>
    <dbReference type="NCBI Taxonomy" id="2093857"/>
    <lineage>
        <taxon>Bacteria</taxon>
        <taxon>Bacillati</taxon>
        <taxon>Bacillota</taxon>
        <taxon>Clostridia</taxon>
        <taxon>Eubacteriales</taxon>
        <taxon>Oscillospiraceae</taxon>
        <taxon>Dysosmobacter</taxon>
    </lineage>
</organism>
<comment type="similarity">
    <text evidence="2">Belongs to the 'phage' integrase family.</text>
</comment>
<dbReference type="InterPro" id="IPR004107">
    <property type="entry name" value="Integrase_SAM-like_N"/>
</dbReference>
<evidence type="ECO:0000256" key="2">
    <source>
        <dbReference type="ARBA" id="ARBA00008857"/>
    </source>
</evidence>
<dbReference type="AlphaFoldDB" id="A0A4D7AN43"/>
<keyword evidence="10" id="KW-1185">Reference proteome</keyword>
<dbReference type="Gene3D" id="1.10.150.130">
    <property type="match status" value="1"/>
</dbReference>
<name>A0A4D7AN43_9FIRM</name>
<dbReference type="Gene3D" id="1.10.443.10">
    <property type="entry name" value="Intergrase catalytic core"/>
    <property type="match status" value="1"/>
</dbReference>
<gene>
    <name evidence="9" type="ORF">EIO64_06925</name>
</gene>
<dbReference type="RefSeq" id="WP_119311625.1">
    <property type="nucleotide sequence ID" value="NZ_CP034413.3"/>
</dbReference>
<dbReference type="GeneID" id="89523388"/>
<dbReference type="GO" id="GO:0006310">
    <property type="term" value="P:DNA recombination"/>
    <property type="evidence" value="ECO:0007669"/>
    <property type="project" value="UniProtKB-KW"/>
</dbReference>
<dbReference type="Pfam" id="PF02899">
    <property type="entry name" value="Phage_int_SAM_1"/>
    <property type="match status" value="1"/>
</dbReference>
<evidence type="ECO:0000256" key="3">
    <source>
        <dbReference type="ARBA" id="ARBA00022908"/>
    </source>
</evidence>
<evidence type="ECO:0000256" key="6">
    <source>
        <dbReference type="PROSITE-ProRule" id="PRU01248"/>
    </source>
</evidence>
<dbReference type="InterPro" id="IPR002104">
    <property type="entry name" value="Integrase_catalytic"/>
</dbReference>
<dbReference type="GO" id="GO:0003677">
    <property type="term" value="F:DNA binding"/>
    <property type="evidence" value="ECO:0007669"/>
    <property type="project" value="UniProtKB-UniRule"/>
</dbReference>
<evidence type="ECO:0000313" key="10">
    <source>
        <dbReference type="Proteomes" id="UP000298642"/>
    </source>
</evidence>
<dbReference type="SUPFAM" id="SSF56349">
    <property type="entry name" value="DNA breaking-rejoining enzymes"/>
    <property type="match status" value="1"/>
</dbReference>
<evidence type="ECO:0000256" key="5">
    <source>
        <dbReference type="ARBA" id="ARBA00023172"/>
    </source>
</evidence>